<evidence type="ECO:0000256" key="1">
    <source>
        <dbReference type="ARBA" id="ARBA00008138"/>
    </source>
</evidence>
<comment type="function">
    <text evidence="4">Exhibits S-adenosyl-L-methionine-dependent methyltransferase activity.</text>
</comment>
<comment type="caution">
    <text evidence="5">The sequence shown here is derived from an EMBL/GenBank/DDBJ whole genome shotgun (WGS) entry which is preliminary data.</text>
</comment>
<dbReference type="Pfam" id="PF04072">
    <property type="entry name" value="LCM"/>
    <property type="match status" value="1"/>
</dbReference>
<dbReference type="InterPro" id="IPR011610">
    <property type="entry name" value="SAM_mthyl_Trfase_ML2640-like"/>
</dbReference>
<dbReference type="RefSeq" id="WP_139863083.1">
    <property type="nucleotide sequence ID" value="NZ_CAADFC020000028.1"/>
</dbReference>
<keyword evidence="6" id="KW-1185">Reference proteome</keyword>
<organism evidence="5 6">
    <name type="scientific">Bradyrhizobium ivorense</name>
    <dbReference type="NCBI Taxonomy" id="2511166"/>
    <lineage>
        <taxon>Bacteria</taxon>
        <taxon>Pseudomonadati</taxon>
        <taxon>Pseudomonadota</taxon>
        <taxon>Alphaproteobacteria</taxon>
        <taxon>Hyphomicrobiales</taxon>
        <taxon>Nitrobacteraceae</taxon>
        <taxon>Bradyrhizobium</taxon>
    </lineage>
</organism>
<sequence>MQPGRPSLTALSAAHLRAAHQVLDGASILADPLAARILGPDARFSLDYARLSALVSRAELSGPLLRWFIAARSRLAEDALRNAISNGATQLVVLGAGFDTLPYRMPSLSNIRIFEVDHPATQARKRERLAMAAIEVPETLSYVAMDLEEQTIAAPLQSAGFEAAERSFFSCLGVVPYLTEQAIVAIFDYVAQLRGGAEVVFDYVCSTGSLRPTTCAPPPAIAEAPATGQQIRSYLETTELCSKLSMTGFRTVENMGPEQIAARLFPDAGRGGSLSGCHIMHAATG</sequence>
<dbReference type="AlphaFoldDB" id="A0A508TPW9"/>
<evidence type="ECO:0000256" key="3">
    <source>
        <dbReference type="ARBA" id="ARBA00022679"/>
    </source>
</evidence>
<dbReference type="PANTHER" id="PTHR43619">
    <property type="entry name" value="S-ADENOSYL-L-METHIONINE-DEPENDENT METHYLTRANSFERASE YKTD-RELATED"/>
    <property type="match status" value="1"/>
</dbReference>
<dbReference type="Proteomes" id="UP000328092">
    <property type="component" value="Unassembled WGS sequence"/>
</dbReference>
<keyword evidence="2 4" id="KW-0489">Methyltransferase</keyword>
<dbReference type="Gene3D" id="3.40.50.150">
    <property type="entry name" value="Vaccinia Virus protein VP39"/>
    <property type="match status" value="1"/>
</dbReference>
<comment type="similarity">
    <text evidence="1 4">Belongs to the UPF0677 family.</text>
</comment>
<name>A0A508TPW9_9BRAD</name>
<dbReference type="GO" id="GO:0032259">
    <property type="term" value="P:methylation"/>
    <property type="evidence" value="ECO:0007669"/>
    <property type="project" value="UniProtKB-KW"/>
</dbReference>
<accession>A0A508TPW9</accession>
<proteinExistence type="inferred from homology"/>
<reference evidence="5" key="1">
    <citation type="submission" date="2019-02" db="EMBL/GenBank/DDBJ databases">
        <authorList>
            <person name="Pothier F.J."/>
        </authorList>
    </citation>
    <scope>NUCLEOTIDE SEQUENCE</scope>
    <source>
        <strain evidence="5">CI-1B</strain>
    </source>
</reference>
<evidence type="ECO:0000256" key="4">
    <source>
        <dbReference type="RuleBase" id="RU362030"/>
    </source>
</evidence>
<dbReference type="EC" id="2.1.1.-" evidence="4"/>
<dbReference type="EMBL" id="CAADFC020000028">
    <property type="protein sequence ID" value="VIO76382.1"/>
    <property type="molecule type" value="Genomic_DNA"/>
</dbReference>
<evidence type="ECO:0000256" key="2">
    <source>
        <dbReference type="ARBA" id="ARBA00022603"/>
    </source>
</evidence>
<dbReference type="GO" id="GO:0008168">
    <property type="term" value="F:methyltransferase activity"/>
    <property type="evidence" value="ECO:0007669"/>
    <property type="project" value="UniProtKB-UniRule"/>
</dbReference>
<dbReference type="SUPFAM" id="SSF53335">
    <property type="entry name" value="S-adenosyl-L-methionine-dependent methyltransferases"/>
    <property type="match status" value="1"/>
</dbReference>
<gene>
    <name evidence="5" type="ORF">CI1B_63870</name>
</gene>
<protein>
    <recommendedName>
        <fullName evidence="4">S-adenosyl-L-methionine-dependent methyltransferase</fullName>
        <ecNumber evidence="4">2.1.1.-</ecNumber>
    </recommendedName>
</protein>
<dbReference type="NCBIfam" id="TIGR00027">
    <property type="entry name" value="mthyl_TIGR00027"/>
    <property type="match status" value="1"/>
</dbReference>
<keyword evidence="4" id="KW-0949">S-adenosyl-L-methionine</keyword>
<evidence type="ECO:0000313" key="5">
    <source>
        <dbReference type="EMBL" id="VIO76382.1"/>
    </source>
</evidence>
<dbReference type="InterPro" id="IPR029063">
    <property type="entry name" value="SAM-dependent_MTases_sf"/>
</dbReference>
<dbReference type="OrthoDB" id="9806164at2"/>
<dbReference type="PANTHER" id="PTHR43619:SF2">
    <property type="entry name" value="S-ADENOSYL-L-METHIONINE-DEPENDENT METHYLTRANSFERASES SUPERFAMILY PROTEIN"/>
    <property type="match status" value="1"/>
</dbReference>
<keyword evidence="3 5" id="KW-0808">Transferase</keyword>
<dbReference type="InterPro" id="IPR007213">
    <property type="entry name" value="Ppm1/Ppm2/Tcmp"/>
</dbReference>
<evidence type="ECO:0000313" key="6">
    <source>
        <dbReference type="Proteomes" id="UP000328092"/>
    </source>
</evidence>